<accession>M4CDD2</accession>
<dbReference type="InParanoid" id="M4CDD2"/>
<dbReference type="InterPro" id="IPR032799">
    <property type="entry name" value="TAXi_C"/>
</dbReference>
<dbReference type="OMA" id="FMQSESH"/>
<proteinExistence type="predicted"/>
<name>M4CDD2_BRACM</name>
<protein>
    <recommendedName>
        <fullName evidence="1">Xylanase inhibitor C-terminal domain-containing protein</fullName>
    </recommendedName>
</protein>
<evidence type="ECO:0000313" key="2">
    <source>
        <dbReference type="EnsemblPlants" id="Bra002213.1-P"/>
    </source>
</evidence>
<keyword evidence="3" id="KW-1185">Reference proteome</keyword>
<reference evidence="2 3" key="2">
    <citation type="journal article" date="2018" name="Hortic Res">
        <title>Improved Brassica rapa reference genome by single-molecule sequencing and chromosome conformation capture technologies.</title>
        <authorList>
            <person name="Zhang L."/>
            <person name="Cai X."/>
            <person name="Wu J."/>
            <person name="Liu M."/>
            <person name="Grob S."/>
            <person name="Cheng F."/>
            <person name="Liang J."/>
            <person name="Cai C."/>
            <person name="Liu Z."/>
            <person name="Liu B."/>
            <person name="Wang F."/>
            <person name="Li S."/>
            <person name="Liu F."/>
            <person name="Li X."/>
            <person name="Cheng L."/>
            <person name="Yang W."/>
            <person name="Li M.H."/>
            <person name="Grossniklaus U."/>
            <person name="Zheng H."/>
            <person name="Wang X."/>
        </authorList>
    </citation>
    <scope>NUCLEOTIDE SEQUENCE [LARGE SCALE GENOMIC DNA]</scope>
    <source>
        <strain evidence="2 3">cv. Chiifu-401-42</strain>
    </source>
</reference>
<evidence type="ECO:0000259" key="1">
    <source>
        <dbReference type="Pfam" id="PF14541"/>
    </source>
</evidence>
<sequence length="185" mass="20522">MNKERVLVEARCSFLNSLIAHGFMQSESHDTTSNKILRFAPCLLLPAPVISILGSNSFSGPVTITPFRIVGSDHLISVASIYVDEVPLPLHPSLLEGGAKLILLNLLRLKQRAGEKRWRFHGTNAVVRVLETVVCLAFIDGERSLIESMVIGTHQLQEYKIEFHFSTTLKTVSDSLLLHKVSCSM</sequence>
<dbReference type="Proteomes" id="UP000011750">
    <property type="component" value="Chromosome A10"/>
</dbReference>
<dbReference type="eggNOG" id="KOG1339">
    <property type="taxonomic scope" value="Eukaryota"/>
</dbReference>
<organism evidence="2 3">
    <name type="scientific">Brassica campestris</name>
    <name type="common">Field mustard</name>
    <dbReference type="NCBI Taxonomy" id="3711"/>
    <lineage>
        <taxon>Eukaryota</taxon>
        <taxon>Viridiplantae</taxon>
        <taxon>Streptophyta</taxon>
        <taxon>Embryophyta</taxon>
        <taxon>Tracheophyta</taxon>
        <taxon>Spermatophyta</taxon>
        <taxon>Magnoliopsida</taxon>
        <taxon>eudicotyledons</taxon>
        <taxon>Gunneridae</taxon>
        <taxon>Pentapetalae</taxon>
        <taxon>rosids</taxon>
        <taxon>malvids</taxon>
        <taxon>Brassicales</taxon>
        <taxon>Brassicaceae</taxon>
        <taxon>Brassiceae</taxon>
        <taxon>Brassica</taxon>
    </lineage>
</organism>
<evidence type="ECO:0000313" key="3">
    <source>
        <dbReference type="Proteomes" id="UP000011750"/>
    </source>
</evidence>
<dbReference type="EnsemblPlants" id="Bra002213.1">
    <property type="protein sequence ID" value="Bra002213.1-P"/>
    <property type="gene ID" value="Bra002213"/>
</dbReference>
<dbReference type="AlphaFoldDB" id="M4CDD2"/>
<dbReference type="Pfam" id="PF14541">
    <property type="entry name" value="TAXi_C"/>
    <property type="match status" value="1"/>
</dbReference>
<dbReference type="Gramene" id="Bra002213.1">
    <property type="protein sequence ID" value="Bra002213.1-P"/>
    <property type="gene ID" value="Bra002213"/>
</dbReference>
<dbReference type="HOGENOM" id="CLU_125663_0_0_1"/>
<dbReference type="Gene3D" id="2.40.70.10">
    <property type="entry name" value="Acid Proteases"/>
    <property type="match status" value="1"/>
</dbReference>
<feature type="domain" description="Xylanase inhibitor C-terminal" evidence="1">
    <location>
        <begin position="114"/>
        <end position="164"/>
    </location>
</feature>
<reference evidence="2" key="3">
    <citation type="submission" date="2023-03" db="UniProtKB">
        <authorList>
            <consortium name="EnsemblPlants"/>
        </authorList>
    </citation>
    <scope>IDENTIFICATION</scope>
    <source>
        <strain evidence="2">cv. Chiifu-401-42</strain>
    </source>
</reference>
<reference evidence="2 3" key="1">
    <citation type="journal article" date="2011" name="Nat. Genet.">
        <title>The genome of the mesopolyploid crop species Brassica rapa.</title>
        <authorList>
            <consortium name="Brassica rapa Genome Sequencing Project Consortium"/>
            <person name="Wang X."/>
            <person name="Wang H."/>
            <person name="Wang J."/>
            <person name="Sun R."/>
            <person name="Wu J."/>
            <person name="Liu S."/>
            <person name="Bai Y."/>
            <person name="Mun J.H."/>
            <person name="Bancroft I."/>
            <person name="Cheng F."/>
            <person name="Huang S."/>
            <person name="Li X."/>
            <person name="Hua W."/>
            <person name="Wang J."/>
            <person name="Wang X."/>
            <person name="Freeling M."/>
            <person name="Pires J.C."/>
            <person name="Paterson A.H."/>
            <person name="Chalhoub B."/>
            <person name="Wang B."/>
            <person name="Hayward A."/>
            <person name="Sharpe A.G."/>
            <person name="Park B.S."/>
            <person name="Weisshaar B."/>
            <person name="Liu B."/>
            <person name="Li B."/>
            <person name="Liu B."/>
            <person name="Tong C."/>
            <person name="Song C."/>
            <person name="Duran C."/>
            <person name="Peng C."/>
            <person name="Geng C."/>
            <person name="Koh C."/>
            <person name="Lin C."/>
            <person name="Edwards D."/>
            <person name="Mu D."/>
            <person name="Shen D."/>
            <person name="Soumpourou E."/>
            <person name="Li F."/>
            <person name="Fraser F."/>
            <person name="Conant G."/>
            <person name="Lassalle G."/>
            <person name="King G.J."/>
            <person name="Bonnema G."/>
            <person name="Tang H."/>
            <person name="Wang H."/>
            <person name="Belcram H."/>
            <person name="Zhou H."/>
            <person name="Hirakawa H."/>
            <person name="Abe H."/>
            <person name="Guo H."/>
            <person name="Wang H."/>
            <person name="Jin H."/>
            <person name="Parkin I.A."/>
            <person name="Batley J."/>
            <person name="Kim J.S."/>
            <person name="Just J."/>
            <person name="Li J."/>
            <person name="Xu J."/>
            <person name="Deng J."/>
            <person name="Kim J.A."/>
            <person name="Li J."/>
            <person name="Yu J."/>
            <person name="Meng J."/>
            <person name="Wang J."/>
            <person name="Min J."/>
            <person name="Poulain J."/>
            <person name="Wang J."/>
            <person name="Hatakeyama K."/>
            <person name="Wu K."/>
            <person name="Wang L."/>
            <person name="Fang L."/>
            <person name="Trick M."/>
            <person name="Links M.G."/>
            <person name="Zhao M."/>
            <person name="Jin M."/>
            <person name="Ramchiary N."/>
            <person name="Drou N."/>
            <person name="Berkman P.J."/>
            <person name="Cai Q."/>
            <person name="Huang Q."/>
            <person name="Li R."/>
            <person name="Tabata S."/>
            <person name="Cheng S."/>
            <person name="Zhang S."/>
            <person name="Zhang S."/>
            <person name="Huang S."/>
            <person name="Sato S."/>
            <person name="Sun S."/>
            <person name="Kwon S.J."/>
            <person name="Choi S.R."/>
            <person name="Lee T.H."/>
            <person name="Fan W."/>
            <person name="Zhao X."/>
            <person name="Tan X."/>
            <person name="Xu X."/>
            <person name="Wang Y."/>
            <person name="Qiu Y."/>
            <person name="Yin Y."/>
            <person name="Li Y."/>
            <person name="Du Y."/>
            <person name="Liao Y."/>
            <person name="Lim Y."/>
            <person name="Narusaka Y."/>
            <person name="Wang Y."/>
            <person name="Wang Z."/>
            <person name="Li Z."/>
            <person name="Wang Z."/>
            <person name="Xiong Z."/>
            <person name="Zhang Z."/>
        </authorList>
    </citation>
    <scope>NUCLEOTIDE SEQUENCE [LARGE SCALE GENOMIC DNA]</scope>
    <source>
        <strain evidence="2 3">cv. Chiifu-401-42</strain>
    </source>
</reference>
<dbReference type="InterPro" id="IPR021109">
    <property type="entry name" value="Peptidase_aspartic_dom_sf"/>
</dbReference>